<evidence type="ECO:0000259" key="7">
    <source>
        <dbReference type="Pfam" id="PF00892"/>
    </source>
</evidence>
<dbReference type="PANTHER" id="PTHR32322">
    <property type="entry name" value="INNER MEMBRANE TRANSPORTER"/>
    <property type="match status" value="1"/>
</dbReference>
<feature type="transmembrane region" description="Helical" evidence="6">
    <location>
        <begin position="268"/>
        <end position="286"/>
    </location>
</feature>
<feature type="transmembrane region" description="Helical" evidence="6">
    <location>
        <begin position="123"/>
        <end position="139"/>
    </location>
</feature>
<dbReference type="InterPro" id="IPR037185">
    <property type="entry name" value="EmrE-like"/>
</dbReference>
<gene>
    <name evidence="8" type="ORF">C1704_05745</name>
</gene>
<feature type="transmembrane region" description="Helical" evidence="6">
    <location>
        <begin position="181"/>
        <end position="200"/>
    </location>
</feature>
<comment type="caution">
    <text evidence="8">The sequence shown here is derived from an EMBL/GenBank/DDBJ whole genome shotgun (WGS) entry which is preliminary data.</text>
</comment>
<evidence type="ECO:0000313" key="9">
    <source>
        <dbReference type="Proteomes" id="UP000238605"/>
    </source>
</evidence>
<dbReference type="GO" id="GO:0005886">
    <property type="term" value="C:plasma membrane"/>
    <property type="evidence" value="ECO:0007669"/>
    <property type="project" value="UniProtKB-SubCell"/>
</dbReference>
<dbReference type="InterPro" id="IPR000620">
    <property type="entry name" value="EamA_dom"/>
</dbReference>
<dbReference type="InterPro" id="IPR050638">
    <property type="entry name" value="AA-Vitamin_Transporters"/>
</dbReference>
<evidence type="ECO:0000256" key="2">
    <source>
        <dbReference type="ARBA" id="ARBA00022475"/>
    </source>
</evidence>
<evidence type="ECO:0000256" key="4">
    <source>
        <dbReference type="ARBA" id="ARBA00022989"/>
    </source>
</evidence>
<dbReference type="EMBL" id="PSNX01000004">
    <property type="protein sequence ID" value="PPE66957.1"/>
    <property type="molecule type" value="Genomic_DNA"/>
</dbReference>
<keyword evidence="3 6" id="KW-0812">Transmembrane</keyword>
<name>A0A2S5SWK6_9BURK</name>
<feature type="transmembrane region" description="Helical" evidence="6">
    <location>
        <begin position="151"/>
        <end position="169"/>
    </location>
</feature>
<feature type="transmembrane region" description="Helical" evidence="6">
    <location>
        <begin position="212"/>
        <end position="232"/>
    </location>
</feature>
<keyword evidence="4 6" id="KW-1133">Transmembrane helix</keyword>
<proteinExistence type="predicted"/>
<evidence type="ECO:0000256" key="5">
    <source>
        <dbReference type="ARBA" id="ARBA00023136"/>
    </source>
</evidence>
<reference evidence="8 9" key="1">
    <citation type="submission" date="2018-02" db="EMBL/GenBank/DDBJ databases">
        <title>Reclassifiation of [Polyangium] brachysporum DSM 7029 as Guopingzhaonella breviflexa gen. nov., sp. nov., a member of the family Comamonadaceae.</title>
        <authorList>
            <person name="Tang B."/>
        </authorList>
    </citation>
    <scope>NUCLEOTIDE SEQUENCE [LARGE SCALE GENOMIC DNA]</scope>
    <source>
        <strain evidence="8 9">BCRC 80649</strain>
    </source>
</reference>
<sequence>MLTRRQLGALVLLTLMWGLNWPMMKFSLRELSPLYFRAVTMTGGALLLLAFYRWRGVRFALPPGEFARIAWLALPNILGWHLFSILGVQELASGRAAILGFTMPIWTVLIAALLFGERLSPRVFLSVVCGAAAVGLLVAQEFTALAGRPVGIVWMQIAAFSWALGTVLMRRTKSTVPTEALTVWMMLMGSVLFWVIAPLMEPAPTWQFSAPMWWSLVWGATINYGFAQIIWFGMARNLPPAASAFSIMAVPLIGTGSATFIVGEVPHWQDLAAAVLIVVAIASALLPRRVPVR</sequence>
<evidence type="ECO:0000313" key="8">
    <source>
        <dbReference type="EMBL" id="PPE66957.1"/>
    </source>
</evidence>
<organism evidence="8 9">
    <name type="scientific">Caldimonas caldifontis</name>
    <dbReference type="NCBI Taxonomy" id="1452508"/>
    <lineage>
        <taxon>Bacteria</taxon>
        <taxon>Pseudomonadati</taxon>
        <taxon>Pseudomonadota</taxon>
        <taxon>Betaproteobacteria</taxon>
        <taxon>Burkholderiales</taxon>
        <taxon>Sphaerotilaceae</taxon>
        <taxon>Caldimonas</taxon>
    </lineage>
</organism>
<keyword evidence="2" id="KW-1003">Cell membrane</keyword>
<feature type="transmembrane region" description="Helical" evidence="6">
    <location>
        <begin position="244"/>
        <end position="262"/>
    </location>
</feature>
<dbReference type="OrthoDB" id="5298131at2"/>
<accession>A0A2S5SWK6</accession>
<feature type="transmembrane region" description="Helical" evidence="6">
    <location>
        <begin position="66"/>
        <end position="88"/>
    </location>
</feature>
<dbReference type="Proteomes" id="UP000238605">
    <property type="component" value="Unassembled WGS sequence"/>
</dbReference>
<comment type="subcellular location">
    <subcellularLocation>
        <location evidence="1">Cell membrane</location>
        <topology evidence="1">Multi-pass membrane protein</topology>
    </subcellularLocation>
</comment>
<dbReference type="SUPFAM" id="SSF103481">
    <property type="entry name" value="Multidrug resistance efflux transporter EmrE"/>
    <property type="match status" value="2"/>
</dbReference>
<evidence type="ECO:0000256" key="6">
    <source>
        <dbReference type="SAM" id="Phobius"/>
    </source>
</evidence>
<feature type="domain" description="EamA" evidence="7">
    <location>
        <begin position="10"/>
        <end position="138"/>
    </location>
</feature>
<evidence type="ECO:0000256" key="3">
    <source>
        <dbReference type="ARBA" id="ARBA00022692"/>
    </source>
</evidence>
<protein>
    <submittedName>
        <fullName evidence="8">EamA family transporter</fullName>
    </submittedName>
</protein>
<feature type="transmembrane region" description="Helical" evidence="6">
    <location>
        <begin position="34"/>
        <end position="54"/>
    </location>
</feature>
<feature type="transmembrane region" description="Helical" evidence="6">
    <location>
        <begin position="94"/>
        <end position="116"/>
    </location>
</feature>
<evidence type="ECO:0000256" key="1">
    <source>
        <dbReference type="ARBA" id="ARBA00004651"/>
    </source>
</evidence>
<dbReference type="PANTHER" id="PTHR32322:SF18">
    <property type="entry name" value="S-ADENOSYLMETHIONINE_S-ADENOSYLHOMOCYSTEINE TRANSPORTER"/>
    <property type="match status" value="1"/>
</dbReference>
<feature type="domain" description="EamA" evidence="7">
    <location>
        <begin position="151"/>
        <end position="282"/>
    </location>
</feature>
<dbReference type="Pfam" id="PF00892">
    <property type="entry name" value="EamA"/>
    <property type="match status" value="2"/>
</dbReference>
<keyword evidence="9" id="KW-1185">Reference proteome</keyword>
<dbReference type="AlphaFoldDB" id="A0A2S5SWK6"/>
<dbReference type="RefSeq" id="WP_104301784.1">
    <property type="nucleotide sequence ID" value="NZ_PSNX01000004.1"/>
</dbReference>
<keyword evidence="5 6" id="KW-0472">Membrane</keyword>